<dbReference type="InterPro" id="IPR002575">
    <property type="entry name" value="Aminoglycoside_PTrfase"/>
</dbReference>
<name>A0AAW9REY9_9GAMM</name>
<dbReference type="RefSeq" id="WP_354693965.1">
    <property type="nucleotide sequence ID" value="NZ_JAZHOG010000002.1"/>
</dbReference>
<keyword evidence="3" id="KW-1185">Reference proteome</keyword>
<reference evidence="2 3" key="1">
    <citation type="submission" date="2024-02" db="EMBL/GenBank/DDBJ databases">
        <title>A novel Wenzhouxiangellaceae bacterium, isolated from coastal sediments.</title>
        <authorList>
            <person name="Du Z.-J."/>
            <person name="Ye Y.-Q."/>
            <person name="Zhang X.-Y."/>
        </authorList>
    </citation>
    <scope>NUCLEOTIDE SEQUENCE [LARGE SCALE GENOMIC DNA]</scope>
    <source>
        <strain evidence="2 3">CH-27</strain>
    </source>
</reference>
<dbReference type="EC" id="2.7.1.-" evidence="2"/>
<evidence type="ECO:0000313" key="2">
    <source>
        <dbReference type="EMBL" id="MEJ8566643.1"/>
    </source>
</evidence>
<feature type="domain" description="Aminoglycoside phosphotransferase" evidence="1">
    <location>
        <begin position="199"/>
        <end position="390"/>
    </location>
</feature>
<dbReference type="GO" id="GO:0016740">
    <property type="term" value="F:transferase activity"/>
    <property type="evidence" value="ECO:0007669"/>
    <property type="project" value="UniProtKB-KW"/>
</dbReference>
<organism evidence="2 3">
    <name type="scientific">Elongatibacter sediminis</name>
    <dbReference type="NCBI Taxonomy" id="3119006"/>
    <lineage>
        <taxon>Bacteria</taxon>
        <taxon>Pseudomonadati</taxon>
        <taxon>Pseudomonadota</taxon>
        <taxon>Gammaproteobacteria</taxon>
        <taxon>Chromatiales</taxon>
        <taxon>Wenzhouxiangellaceae</taxon>
        <taxon>Elongatibacter</taxon>
    </lineage>
</organism>
<gene>
    <name evidence="2" type="ORF">V3330_03295</name>
</gene>
<keyword evidence="2" id="KW-0808">Transferase</keyword>
<evidence type="ECO:0000259" key="1">
    <source>
        <dbReference type="Pfam" id="PF01636"/>
    </source>
</evidence>
<accession>A0AAW9REY9</accession>
<proteinExistence type="predicted"/>
<dbReference type="Proteomes" id="UP001359886">
    <property type="component" value="Unassembled WGS sequence"/>
</dbReference>
<evidence type="ECO:0000313" key="3">
    <source>
        <dbReference type="Proteomes" id="UP001359886"/>
    </source>
</evidence>
<comment type="caution">
    <text evidence="2">The sequence shown here is derived from an EMBL/GenBank/DDBJ whole genome shotgun (WGS) entry which is preliminary data.</text>
</comment>
<dbReference type="Pfam" id="PF01636">
    <property type="entry name" value="APH"/>
    <property type="match status" value="1"/>
</dbReference>
<dbReference type="SUPFAM" id="SSF56112">
    <property type="entry name" value="Protein kinase-like (PK-like)"/>
    <property type="match status" value="1"/>
</dbReference>
<dbReference type="Gene3D" id="3.90.1200.10">
    <property type="match status" value="1"/>
</dbReference>
<dbReference type="AlphaFoldDB" id="A0AAW9REY9"/>
<dbReference type="EMBL" id="JAZHOG010000002">
    <property type="protein sequence ID" value="MEJ8566643.1"/>
    <property type="molecule type" value="Genomic_DNA"/>
</dbReference>
<protein>
    <submittedName>
        <fullName evidence="2">Aminoglycoside phosphotransferase family protein</fullName>
        <ecNumber evidence="2">2.7.1.-</ecNumber>
    </submittedName>
</protein>
<sequence length="493" mass="54798">MVQSSPSAEPERVTCHAVIGHPEKTAFLAVQHADGWSVPTLGYAPGPIDYRAEMINDGMFRKYGLHTRVLRPLLLSGVYHCLEMELAGAGDRRLKAVWVGPEQYEKFRTNREGEPDPFARWLEDRRQHREGPPGTRPPWESVGWFDTASHWMEFQLDQLQMQATGSVEQHRIGSNAAALLRVGTSRGRVFLKAGYGRPPAEAVLTRALAKRWPDRVPAPLAVDDERNWMLTADLDPAGSRPTTAAQLGDCAEALGALMLESSVELDAWRGLGCPEHDLFYLDSLAQDPESLDPWLRAGGGRLDDDERDRLARVLDAHRAPLAELGRFGLPLALLHADFRADNLVLTENGPLVTDWADTVIGHPLFALETAWRAHVDPRTGGLRMPLHRGGTLDEQLAADEAASGERTAAAPIWEGGEDALGTLAERLLTPWQSLLPAERLREAFGIARRLFPLWNFSRLAEDVRWTEPGSPRHLRDVVYLQWAARRLIDGVTA</sequence>
<dbReference type="InterPro" id="IPR011009">
    <property type="entry name" value="Kinase-like_dom_sf"/>
</dbReference>